<sequence>MLPQARMATGVAGTWALYVLTDAPPLEWPAFEFGRVAPVPTPEERAEALAALGYTAVSGAEWEWRETRPTPVASHLFAFIPVRPRLLRQGVRTGDDRASSSSRP</sequence>
<comment type="caution">
    <text evidence="1">The sequence shown here is derived from an EMBL/GenBank/DDBJ whole genome shotgun (WGS) entry which is preliminary data.</text>
</comment>
<keyword evidence="2" id="KW-1185">Reference proteome</keyword>
<reference evidence="2" key="1">
    <citation type="journal article" date="2019" name="Int. J. Syst. Evol. Microbiol.">
        <title>The Global Catalogue of Microorganisms (GCM) 10K type strain sequencing project: providing services to taxonomists for standard genome sequencing and annotation.</title>
        <authorList>
            <consortium name="The Broad Institute Genomics Platform"/>
            <consortium name="The Broad Institute Genome Sequencing Center for Infectious Disease"/>
            <person name="Wu L."/>
            <person name="Ma J."/>
        </authorList>
    </citation>
    <scope>NUCLEOTIDE SEQUENCE [LARGE SCALE GENOMIC DNA]</scope>
    <source>
        <strain evidence="2">JCM 4147</strain>
    </source>
</reference>
<dbReference type="Pfam" id="PF19820">
    <property type="entry name" value="DUF6303"/>
    <property type="match status" value="1"/>
</dbReference>
<gene>
    <name evidence="1" type="ORF">ACFP1B_22325</name>
</gene>
<protein>
    <submittedName>
        <fullName evidence="1">DUF6303 family protein</fullName>
    </submittedName>
</protein>
<proteinExistence type="predicted"/>
<organism evidence="1 2">
    <name type="scientific">Streptomyces pulveraceus</name>
    <dbReference type="NCBI Taxonomy" id="68258"/>
    <lineage>
        <taxon>Bacteria</taxon>
        <taxon>Bacillati</taxon>
        <taxon>Actinomycetota</taxon>
        <taxon>Actinomycetes</taxon>
        <taxon>Kitasatosporales</taxon>
        <taxon>Streptomycetaceae</taxon>
        <taxon>Streptomyces</taxon>
    </lineage>
</organism>
<dbReference type="InterPro" id="IPR046270">
    <property type="entry name" value="DUF6303"/>
</dbReference>
<dbReference type="EMBL" id="JBHSPU010000020">
    <property type="protein sequence ID" value="MFC5916136.1"/>
    <property type="molecule type" value="Genomic_DNA"/>
</dbReference>
<evidence type="ECO:0000313" key="2">
    <source>
        <dbReference type="Proteomes" id="UP001596200"/>
    </source>
</evidence>
<accession>A0ABW1GQP7</accession>
<dbReference type="Proteomes" id="UP001596200">
    <property type="component" value="Unassembled WGS sequence"/>
</dbReference>
<name>A0ABW1GQP7_9ACTN</name>
<dbReference type="RefSeq" id="WP_386420577.1">
    <property type="nucleotide sequence ID" value="NZ_BAAATU010000001.1"/>
</dbReference>
<evidence type="ECO:0000313" key="1">
    <source>
        <dbReference type="EMBL" id="MFC5916136.1"/>
    </source>
</evidence>